<keyword evidence="9" id="KW-1185">Reference proteome</keyword>
<gene>
    <name evidence="8" type="ORF">RJ640_018800</name>
</gene>
<feature type="compositionally biased region" description="Low complexity" evidence="6">
    <location>
        <begin position="170"/>
        <end position="181"/>
    </location>
</feature>
<feature type="region of interest" description="Disordered" evidence="6">
    <location>
        <begin position="157"/>
        <end position="193"/>
    </location>
</feature>
<keyword evidence="2" id="KW-0805">Transcription regulation</keyword>
<protein>
    <recommendedName>
        <fullName evidence="7">TCP domain-containing protein</fullName>
    </recommendedName>
</protein>
<evidence type="ECO:0000256" key="3">
    <source>
        <dbReference type="ARBA" id="ARBA00023125"/>
    </source>
</evidence>
<feature type="domain" description="TCP" evidence="7">
    <location>
        <begin position="83"/>
        <end position="137"/>
    </location>
</feature>
<dbReference type="PROSITE" id="PS51369">
    <property type="entry name" value="TCP"/>
    <property type="match status" value="2"/>
</dbReference>
<feature type="region of interest" description="Disordered" evidence="6">
    <location>
        <begin position="1"/>
        <end position="61"/>
    </location>
</feature>
<evidence type="ECO:0000256" key="1">
    <source>
        <dbReference type="ARBA" id="ARBA00004123"/>
    </source>
</evidence>
<comment type="subcellular location">
    <subcellularLocation>
        <location evidence="1">Nucleus</location>
    </subcellularLocation>
</comment>
<keyword evidence="3" id="KW-0238">DNA-binding</keyword>
<organism evidence="8 9">
    <name type="scientific">Escallonia rubra</name>
    <dbReference type="NCBI Taxonomy" id="112253"/>
    <lineage>
        <taxon>Eukaryota</taxon>
        <taxon>Viridiplantae</taxon>
        <taxon>Streptophyta</taxon>
        <taxon>Embryophyta</taxon>
        <taxon>Tracheophyta</taxon>
        <taxon>Spermatophyta</taxon>
        <taxon>Magnoliopsida</taxon>
        <taxon>eudicotyledons</taxon>
        <taxon>Gunneridae</taxon>
        <taxon>Pentapetalae</taxon>
        <taxon>asterids</taxon>
        <taxon>campanulids</taxon>
        <taxon>Escalloniales</taxon>
        <taxon>Escalloniaceae</taxon>
        <taxon>Escallonia</taxon>
    </lineage>
</organism>
<evidence type="ECO:0000313" key="8">
    <source>
        <dbReference type="EMBL" id="KAK2994043.1"/>
    </source>
</evidence>
<dbReference type="GO" id="GO:0003700">
    <property type="term" value="F:DNA-binding transcription factor activity"/>
    <property type="evidence" value="ECO:0007669"/>
    <property type="project" value="InterPro"/>
</dbReference>
<evidence type="ECO:0000256" key="2">
    <source>
        <dbReference type="ARBA" id="ARBA00023015"/>
    </source>
</evidence>
<dbReference type="PANTHER" id="PTHR31072">
    <property type="entry name" value="TRANSCRIPTION FACTOR TCP4-RELATED"/>
    <property type="match status" value="1"/>
</dbReference>
<reference evidence="8" key="1">
    <citation type="submission" date="2022-12" db="EMBL/GenBank/DDBJ databases">
        <title>Draft genome assemblies for two species of Escallonia (Escalloniales).</title>
        <authorList>
            <person name="Chanderbali A."/>
            <person name="Dervinis C."/>
            <person name="Anghel I."/>
            <person name="Soltis D."/>
            <person name="Soltis P."/>
            <person name="Zapata F."/>
        </authorList>
    </citation>
    <scope>NUCLEOTIDE SEQUENCE</scope>
    <source>
        <strain evidence="8">UCBG92.1500</strain>
        <tissue evidence="8">Leaf</tissue>
    </source>
</reference>
<feature type="non-terminal residue" evidence="8">
    <location>
        <position position="619"/>
    </location>
</feature>
<feature type="region of interest" description="Disordered" evidence="6">
    <location>
        <begin position="522"/>
        <end position="546"/>
    </location>
</feature>
<feature type="compositionally biased region" description="Basic and acidic residues" evidence="6">
    <location>
        <begin position="82"/>
        <end position="92"/>
    </location>
</feature>
<name>A0AA88S0T8_9ASTE</name>
<keyword evidence="5" id="KW-0539">Nucleus</keyword>
<dbReference type="InterPro" id="IPR005333">
    <property type="entry name" value="Transcription_factor_TCP"/>
</dbReference>
<feature type="domain" description="TCP" evidence="7">
    <location>
        <begin position="350"/>
        <end position="404"/>
    </location>
</feature>
<feature type="compositionally biased region" description="Basic and acidic residues" evidence="6">
    <location>
        <begin position="349"/>
        <end position="359"/>
    </location>
</feature>
<evidence type="ECO:0000256" key="4">
    <source>
        <dbReference type="ARBA" id="ARBA00023163"/>
    </source>
</evidence>
<evidence type="ECO:0000313" key="9">
    <source>
        <dbReference type="Proteomes" id="UP001187471"/>
    </source>
</evidence>
<feature type="compositionally biased region" description="Polar residues" evidence="6">
    <location>
        <begin position="182"/>
        <end position="193"/>
    </location>
</feature>
<proteinExistence type="predicted"/>
<dbReference type="Pfam" id="PF03634">
    <property type="entry name" value="TCP"/>
    <property type="match status" value="2"/>
</dbReference>
<dbReference type="EMBL" id="JAVXUO010000248">
    <property type="protein sequence ID" value="KAK2994043.1"/>
    <property type="molecule type" value="Genomic_DNA"/>
</dbReference>
<sequence>TFGGSNQAYVAFQANDMDPEDDRAASDVSTSAGDAALLKQEPVVSGPDPEETEPNSNPPTGMLRLMQMQMPLPAATRPRRASTKDRHTKVEGRGRRVRLPATCAARIFQLTRELGHRSDGETVKWLLEHAEQAIVEATGTGTVPAISVSVGGSLRVPTTSPEQGVAQCNSSTQKRQRSTSTEVNDSVSQPSGLAPTQSLVPVWAVGNAFWMMPPATSAAVERPQLWTVSQAVMPVFNATAAVSRSDTVPTTMGPFGGTKESLPCFLRTFGGSNQAYVAFQANDMDPEDDRAASDVSTSAGDAALLKQEPVVSGPDPEETEPNSNPPTGMLRLMQMQMPLPAATRPRRASTKDRHTKVEGRGRRVRLPATCAARIFQLTRELGHRSDGETVKWLLEHAEQAIVEATGTGTVPAISVSVGGSLRVPTTSPEQGVAQCNSNTQKRQRSTSTEVNDSVSQPSGLAPTQSLVPVWAVGNAFWMMPPATSAAVERPQLWTVSQAVMPVFNATAAVSRSDTVPNTMGPLGGTKESRMAPVSLSSGSSGGGGGKGQVLREFSLEIYDKEALSVNKQQTPSTSRSIFINVVSTSERHTAREKVEAMATVDGESDATNLDLKGVGVCDD</sequence>
<evidence type="ECO:0000256" key="5">
    <source>
        <dbReference type="ARBA" id="ARBA00023242"/>
    </source>
</evidence>
<evidence type="ECO:0000256" key="6">
    <source>
        <dbReference type="SAM" id="MobiDB-lite"/>
    </source>
</evidence>
<feature type="region of interest" description="Disordered" evidence="6">
    <location>
        <begin position="285"/>
        <end position="328"/>
    </location>
</feature>
<accession>A0AA88S0T8</accession>
<feature type="region of interest" description="Disordered" evidence="6">
    <location>
        <begin position="424"/>
        <end position="460"/>
    </location>
</feature>
<keyword evidence="4" id="KW-0804">Transcription</keyword>
<evidence type="ECO:0000259" key="7">
    <source>
        <dbReference type="PROSITE" id="PS51369"/>
    </source>
</evidence>
<dbReference type="InterPro" id="IPR017887">
    <property type="entry name" value="TF_TCP_subgr"/>
</dbReference>
<dbReference type="GO" id="GO:0043565">
    <property type="term" value="F:sequence-specific DNA binding"/>
    <property type="evidence" value="ECO:0007669"/>
    <property type="project" value="TreeGrafter"/>
</dbReference>
<feature type="region of interest" description="Disordered" evidence="6">
    <location>
        <begin position="340"/>
        <end position="359"/>
    </location>
</feature>
<comment type="caution">
    <text evidence="8">The sequence shown here is derived from an EMBL/GenBank/DDBJ whole genome shotgun (WGS) entry which is preliminary data.</text>
</comment>
<feature type="region of interest" description="Disordered" evidence="6">
    <location>
        <begin position="73"/>
        <end position="92"/>
    </location>
</feature>
<feature type="compositionally biased region" description="Polar residues" evidence="6">
    <location>
        <begin position="157"/>
        <end position="169"/>
    </location>
</feature>
<dbReference type="AlphaFoldDB" id="A0AA88S0T8"/>
<dbReference type="PANTHER" id="PTHR31072:SF15">
    <property type="entry name" value="TRANSCRIPTION FACTOR TCP19-LIKE"/>
    <property type="match status" value="1"/>
</dbReference>
<dbReference type="GO" id="GO:0005634">
    <property type="term" value="C:nucleus"/>
    <property type="evidence" value="ECO:0007669"/>
    <property type="project" value="UniProtKB-SubCell"/>
</dbReference>
<dbReference type="Proteomes" id="UP001187471">
    <property type="component" value="Unassembled WGS sequence"/>
</dbReference>